<evidence type="ECO:0000256" key="1">
    <source>
        <dbReference type="SAM" id="MobiDB-lite"/>
    </source>
</evidence>
<evidence type="ECO:0000313" key="2">
    <source>
        <dbReference type="Proteomes" id="UP000694920"/>
    </source>
</evidence>
<feature type="compositionally biased region" description="Basic and acidic residues" evidence="1">
    <location>
        <begin position="149"/>
        <end position="170"/>
    </location>
</feature>
<proteinExistence type="predicted"/>
<dbReference type="Proteomes" id="UP000694920">
    <property type="component" value="Unplaced"/>
</dbReference>
<dbReference type="AlphaFoldDB" id="A0AAJ7BMT9"/>
<protein>
    <submittedName>
        <fullName evidence="3">Uncharacterized protein LOC107265067</fullName>
    </submittedName>
</protein>
<sequence length="291" mass="32622">MLALVFRGIFLIGVLSWYSSSVWKMIDGYFKEKFQKYLHEEYERNPKMRADVDAYGAADKKAAPVLPTVENLDGLQKIIDFLDEPTCTVDLVNSKDTESRSGKDKTSCSSENEVVKSSIDKNAFLESTKNSTAMKNDESLSEGNAFTDRSTEKSRTTIDTAKTAKAEVSKSIDGAANNKQKSGESYEKKLSRIKMKLPRERKKKLKVKIITLTDADFESAKSKRSADDDFSEFDTDDSIVQEVPEGVLVSELPFKPKADIGDLERVSPEEYCPLTMGLEDELSCGETRKWP</sequence>
<name>A0AAJ7BMT9_CEPCN</name>
<evidence type="ECO:0000313" key="3">
    <source>
        <dbReference type="RefSeq" id="XP_015589548.1"/>
    </source>
</evidence>
<dbReference type="RefSeq" id="XP_015589548.1">
    <property type="nucleotide sequence ID" value="XM_015734062.2"/>
</dbReference>
<feature type="region of interest" description="Disordered" evidence="1">
    <location>
        <begin position="129"/>
        <end position="190"/>
    </location>
</feature>
<dbReference type="KEGG" id="ccin:107265067"/>
<reference evidence="3" key="1">
    <citation type="submission" date="2025-08" db="UniProtKB">
        <authorList>
            <consortium name="RefSeq"/>
        </authorList>
    </citation>
    <scope>IDENTIFICATION</scope>
</reference>
<dbReference type="GeneID" id="107265067"/>
<accession>A0AAJ7BMT9</accession>
<organism evidence="2 3">
    <name type="scientific">Cephus cinctus</name>
    <name type="common">Wheat stem sawfly</name>
    <dbReference type="NCBI Taxonomy" id="211228"/>
    <lineage>
        <taxon>Eukaryota</taxon>
        <taxon>Metazoa</taxon>
        <taxon>Ecdysozoa</taxon>
        <taxon>Arthropoda</taxon>
        <taxon>Hexapoda</taxon>
        <taxon>Insecta</taxon>
        <taxon>Pterygota</taxon>
        <taxon>Neoptera</taxon>
        <taxon>Endopterygota</taxon>
        <taxon>Hymenoptera</taxon>
        <taxon>Cephoidea</taxon>
        <taxon>Cephidae</taxon>
        <taxon>Cephus</taxon>
    </lineage>
</organism>
<feature type="compositionally biased region" description="Basic and acidic residues" evidence="1">
    <location>
        <begin position="181"/>
        <end position="190"/>
    </location>
</feature>
<gene>
    <name evidence="3" type="primary">LOC107265067</name>
</gene>
<keyword evidence="2" id="KW-1185">Reference proteome</keyword>